<dbReference type="Pfam" id="PF01558">
    <property type="entry name" value="POR"/>
    <property type="match status" value="1"/>
</dbReference>
<keyword evidence="4" id="KW-1185">Reference proteome</keyword>
<evidence type="ECO:0000259" key="2">
    <source>
        <dbReference type="Pfam" id="PF01558"/>
    </source>
</evidence>
<proteinExistence type="predicted"/>
<reference evidence="4" key="1">
    <citation type="submission" date="2008-08" db="EMBL/GenBank/DDBJ databases">
        <title>The complete genome sequence of Coprothermobacter proteolyticus strain ATCC 5245 / DSM 5265 / BT.</title>
        <authorList>
            <person name="Dodson R.J."/>
            <person name="Durkin A.S."/>
            <person name="Wu M."/>
            <person name="Eisen J."/>
            <person name="Sutton G."/>
        </authorList>
    </citation>
    <scope>NUCLEOTIDE SEQUENCE [LARGE SCALE GENOMIC DNA]</scope>
    <source>
        <strain evidence="4">ATCC 35245 / DSM 5265 / OCM 4 / BT</strain>
    </source>
</reference>
<keyword evidence="3" id="KW-0670">Pyruvate</keyword>
<dbReference type="SUPFAM" id="SSF53323">
    <property type="entry name" value="Pyruvate-ferredoxin oxidoreductase, PFOR, domain III"/>
    <property type="match status" value="1"/>
</dbReference>
<dbReference type="GO" id="GO:0043805">
    <property type="term" value="F:indolepyruvate ferredoxin oxidoreductase activity"/>
    <property type="evidence" value="ECO:0007669"/>
    <property type="project" value="UniProtKB-EC"/>
</dbReference>
<protein>
    <submittedName>
        <fullName evidence="3">Indolepyruvate oxidoreductase subunit IorB (IOR)(Indolepyruvate ferredoxin oxidoreductase subunit beta)</fullName>
        <ecNumber evidence="3">1.2.7.8</ecNumber>
    </submittedName>
</protein>
<dbReference type="EC" id="1.2.7.8" evidence="3"/>
<dbReference type="InterPro" id="IPR019752">
    <property type="entry name" value="Pyrv/ketoisovalerate_OxRed_cat"/>
</dbReference>
<gene>
    <name evidence="3" type="ordered locus">COPRO5265_1172</name>
</gene>
<evidence type="ECO:0000313" key="4">
    <source>
        <dbReference type="Proteomes" id="UP000001732"/>
    </source>
</evidence>
<organism evidence="3 4">
    <name type="scientific">Coprothermobacter proteolyticus (strain ATCC 35245 / DSM 5265 / OCM 4 / BT)</name>
    <dbReference type="NCBI Taxonomy" id="309798"/>
    <lineage>
        <taxon>Bacteria</taxon>
        <taxon>Pseudomonadati</taxon>
        <taxon>Coprothermobacterota</taxon>
        <taxon>Coprothermobacteria</taxon>
        <taxon>Coprothermobacterales</taxon>
        <taxon>Coprothermobacteraceae</taxon>
        <taxon>Coprothermobacter</taxon>
    </lineage>
</organism>
<dbReference type="EMBL" id="CP001145">
    <property type="protein sequence ID" value="ACI17745.1"/>
    <property type="molecule type" value="Genomic_DNA"/>
</dbReference>
<reference evidence="3 4" key="2">
    <citation type="journal article" date="2014" name="Genome Announc.">
        <title>Complete Genome Sequence of Coprothermobacter proteolyticus DSM 5265.</title>
        <authorList>
            <person name="Alexiev A."/>
            <person name="Coil D.A."/>
            <person name="Badger J.H."/>
            <person name="Enticknap J."/>
            <person name="Ward N."/>
            <person name="Robb F.T."/>
            <person name="Eisen J.A."/>
        </authorList>
    </citation>
    <scope>NUCLEOTIDE SEQUENCE [LARGE SCALE GENOMIC DNA]</scope>
    <source>
        <strain evidence="4">ATCC 35245 / DSM 5265 / OCM 4 / BT</strain>
    </source>
</reference>
<keyword evidence="1 3" id="KW-0560">Oxidoreductase</keyword>
<dbReference type="PANTHER" id="PTHR43854:SF1">
    <property type="entry name" value="INDOLEPYRUVATE OXIDOREDUCTASE SUBUNIT IORB"/>
    <property type="match status" value="1"/>
</dbReference>
<dbReference type="PANTHER" id="PTHR43854">
    <property type="entry name" value="INDOLEPYRUVATE OXIDOREDUCTASE SUBUNIT IORB"/>
    <property type="match status" value="1"/>
</dbReference>
<dbReference type="InterPro" id="IPR052198">
    <property type="entry name" value="IorB_Oxidoreductase"/>
</dbReference>
<evidence type="ECO:0000256" key="1">
    <source>
        <dbReference type="ARBA" id="ARBA00023002"/>
    </source>
</evidence>
<dbReference type="KEGG" id="cpo:COPRO5265_1172"/>
<dbReference type="eggNOG" id="COG1014">
    <property type="taxonomic scope" value="Bacteria"/>
</dbReference>
<dbReference type="InterPro" id="IPR002869">
    <property type="entry name" value="Pyrv_flavodox_OxRed_cen"/>
</dbReference>
<name>B5Y9N3_COPPD</name>
<dbReference type="STRING" id="309798.COPRO5265_1172"/>
<dbReference type="Proteomes" id="UP000001732">
    <property type="component" value="Chromosome"/>
</dbReference>
<sequence length="195" mass="20731">MAAVVYNIVLTGVGGQGILTAAKVLGKAAMMAGYYAAVGEIHGLAQRGGSVIGFVRISENPVASTVPEGTADLLLSFEPLEAIRYINYAKKGTTFIVNEAKMVPVSANLGSTVYPSLEEIRKNLEEFGPCHMFDATALAKSLGSTIYVNSVMLGKSASVLSFLLPKEVIEKALEEVLPRDLENNLKAFDLGYQVS</sequence>
<evidence type="ECO:0000313" key="3">
    <source>
        <dbReference type="EMBL" id="ACI17745.1"/>
    </source>
</evidence>
<dbReference type="AlphaFoldDB" id="B5Y9N3"/>
<accession>B5Y9N3</accession>
<feature type="domain" description="Pyruvate/ketoisovalerate oxidoreductase catalytic" evidence="2">
    <location>
        <begin position="14"/>
        <end position="193"/>
    </location>
</feature>
<dbReference type="Gene3D" id="3.40.920.10">
    <property type="entry name" value="Pyruvate-ferredoxin oxidoreductase, PFOR, domain III"/>
    <property type="match status" value="1"/>
</dbReference>